<comment type="caution">
    <text evidence="11">The sequence shown here is derived from an EMBL/GenBank/DDBJ whole genome shotgun (WGS) entry which is preliminary data.</text>
</comment>
<dbReference type="SUPFAM" id="SSF56425">
    <property type="entry name" value="Succinate dehydrogenase/fumarate reductase flavoprotein, catalytic domain"/>
    <property type="match status" value="1"/>
</dbReference>
<evidence type="ECO:0000256" key="6">
    <source>
        <dbReference type="ARBA" id="ARBA00051951"/>
    </source>
</evidence>
<comment type="similarity">
    <text evidence="7">Belongs to the FAD-dependent oxidoreductase 2 family. 3-oxosteroid dehydrogenase subfamily.</text>
</comment>
<dbReference type="InterPro" id="IPR036188">
    <property type="entry name" value="FAD/NAD-bd_sf"/>
</dbReference>
<dbReference type="InterPro" id="IPR003953">
    <property type="entry name" value="FAD-dep_OxRdtase_2_FAD-bd"/>
</dbReference>
<dbReference type="InterPro" id="IPR027477">
    <property type="entry name" value="Succ_DH/fumarate_Rdtase_cat_sf"/>
</dbReference>
<evidence type="ECO:0000313" key="11">
    <source>
        <dbReference type="EMBL" id="GGI07101.1"/>
    </source>
</evidence>
<evidence type="ECO:0000256" key="5">
    <source>
        <dbReference type="ARBA" id="ARBA00023221"/>
    </source>
</evidence>
<evidence type="ECO:0000256" key="7">
    <source>
        <dbReference type="ARBA" id="ARBA00061147"/>
    </source>
</evidence>
<dbReference type="GO" id="GO:0008202">
    <property type="term" value="P:steroid metabolic process"/>
    <property type="evidence" value="ECO:0007669"/>
    <property type="project" value="UniProtKB-KW"/>
</dbReference>
<name>A0A8J3AAZ7_9ACTN</name>
<protein>
    <recommendedName>
        <fullName evidence="9">3-oxosteroid 1-dehydrogenase</fullName>
        <ecNumber evidence="8">1.3.99.4</ecNumber>
    </recommendedName>
</protein>
<feature type="domain" description="FAD-dependent oxidoreductase 2 FAD-binding" evidence="10">
    <location>
        <begin position="5"/>
        <end position="532"/>
    </location>
</feature>
<dbReference type="EMBL" id="BMHA01000008">
    <property type="protein sequence ID" value="GGI07101.1"/>
    <property type="molecule type" value="Genomic_DNA"/>
</dbReference>
<dbReference type="OrthoDB" id="9813348at2"/>
<dbReference type="InterPro" id="IPR050315">
    <property type="entry name" value="FAD-oxidoreductase_2"/>
</dbReference>
<proteinExistence type="inferred from homology"/>
<gene>
    <name evidence="11" type="ORF">GCM10011354_22400</name>
</gene>
<keyword evidence="12" id="KW-1185">Reference proteome</keyword>
<dbReference type="Gene3D" id="3.50.50.60">
    <property type="entry name" value="FAD/NAD(P)-binding domain"/>
    <property type="match status" value="2"/>
</dbReference>
<evidence type="ECO:0000256" key="3">
    <source>
        <dbReference type="ARBA" id="ARBA00022827"/>
    </source>
</evidence>
<accession>A0A8J3AAZ7</accession>
<evidence type="ECO:0000313" key="12">
    <source>
        <dbReference type="Proteomes" id="UP000650511"/>
    </source>
</evidence>
<dbReference type="Proteomes" id="UP000650511">
    <property type="component" value="Unassembled WGS sequence"/>
</dbReference>
<comment type="cofactor">
    <cofactor evidence="1">
        <name>FAD</name>
        <dbReference type="ChEBI" id="CHEBI:57692"/>
    </cofactor>
</comment>
<dbReference type="GO" id="GO:0047571">
    <property type="term" value="F:3-oxosteroid 1-dehydrogenase activity"/>
    <property type="evidence" value="ECO:0007669"/>
    <property type="project" value="UniProtKB-EC"/>
</dbReference>
<evidence type="ECO:0000256" key="1">
    <source>
        <dbReference type="ARBA" id="ARBA00001974"/>
    </source>
</evidence>
<dbReference type="Gene3D" id="3.90.700.10">
    <property type="entry name" value="Succinate dehydrogenase/fumarate reductase flavoprotein, catalytic domain"/>
    <property type="match status" value="1"/>
</dbReference>
<dbReference type="PANTHER" id="PTHR43400:SF10">
    <property type="entry name" value="3-OXOSTEROID 1-DEHYDROGENASE"/>
    <property type="match status" value="1"/>
</dbReference>
<keyword evidence="4" id="KW-0560">Oxidoreductase</keyword>
<dbReference type="AlphaFoldDB" id="A0A8J3AAZ7"/>
<keyword evidence="2" id="KW-0285">Flavoprotein</keyword>
<keyword evidence="3" id="KW-0274">FAD</keyword>
<dbReference type="EC" id="1.3.99.4" evidence="8"/>
<evidence type="ECO:0000256" key="4">
    <source>
        <dbReference type="ARBA" id="ARBA00023002"/>
    </source>
</evidence>
<evidence type="ECO:0000259" key="10">
    <source>
        <dbReference type="Pfam" id="PF00890"/>
    </source>
</evidence>
<dbReference type="PANTHER" id="PTHR43400">
    <property type="entry name" value="FUMARATE REDUCTASE"/>
    <property type="match status" value="1"/>
</dbReference>
<reference evidence="11" key="1">
    <citation type="journal article" date="2014" name="Int. J. Syst. Evol. Microbiol.">
        <title>Complete genome sequence of Corynebacterium casei LMG S-19264T (=DSM 44701T), isolated from a smear-ripened cheese.</title>
        <authorList>
            <consortium name="US DOE Joint Genome Institute (JGI-PGF)"/>
            <person name="Walter F."/>
            <person name="Albersmeier A."/>
            <person name="Kalinowski J."/>
            <person name="Ruckert C."/>
        </authorList>
    </citation>
    <scope>NUCLEOTIDE SEQUENCE</scope>
    <source>
        <strain evidence="11">CGMCC 1.14988</strain>
    </source>
</reference>
<dbReference type="FunFam" id="3.50.50.60:FF:000208">
    <property type="entry name" value="3-ketosteroid dehydrogenase"/>
    <property type="match status" value="1"/>
</dbReference>
<keyword evidence="5" id="KW-0753">Steroid metabolism</keyword>
<evidence type="ECO:0000256" key="8">
    <source>
        <dbReference type="ARBA" id="ARBA00066536"/>
    </source>
</evidence>
<dbReference type="RefSeq" id="WP_130650024.1">
    <property type="nucleotide sequence ID" value="NZ_BMHA01000008.1"/>
</dbReference>
<evidence type="ECO:0000256" key="2">
    <source>
        <dbReference type="ARBA" id="ARBA00022630"/>
    </source>
</evidence>
<keyword evidence="5" id="KW-0443">Lipid metabolism</keyword>
<comment type="catalytic activity">
    <reaction evidence="6">
        <text>a 3-oxosteroid + A = a 3-oxo-Delta(1)-steroid + AH2</text>
        <dbReference type="Rhea" id="RHEA:13329"/>
        <dbReference type="ChEBI" id="CHEBI:13193"/>
        <dbReference type="ChEBI" id="CHEBI:17499"/>
        <dbReference type="ChEBI" id="CHEBI:20156"/>
        <dbReference type="ChEBI" id="CHEBI:47788"/>
        <dbReference type="EC" id="1.3.99.4"/>
    </reaction>
</comment>
<evidence type="ECO:0000256" key="9">
    <source>
        <dbReference type="ARBA" id="ARBA00069709"/>
    </source>
</evidence>
<dbReference type="SUPFAM" id="SSF51905">
    <property type="entry name" value="FAD/NAD(P)-binding domain"/>
    <property type="match status" value="1"/>
</dbReference>
<dbReference type="Pfam" id="PF00890">
    <property type="entry name" value="FAD_binding_2"/>
    <property type="match status" value="1"/>
</dbReference>
<reference evidence="11" key="2">
    <citation type="submission" date="2020-09" db="EMBL/GenBank/DDBJ databases">
        <authorList>
            <person name="Sun Q."/>
            <person name="Zhou Y."/>
        </authorList>
    </citation>
    <scope>NUCLEOTIDE SEQUENCE</scope>
    <source>
        <strain evidence="11">CGMCC 1.14988</strain>
    </source>
</reference>
<sequence>MRNVDLVVIGSGGGGMAAALAGARAGMRTVLFEKSPHYGGSTALSGGGMWLPRNSVLAERGLTDTRERVLTYLRHTVGDDVPEARLAAFVDHAPEATDLLRRATPLAFTHMREYADYYPELPGGSAIGRSIEPAPFDATRLGSDRDRLNPPALEAPFPMPVTSSAYKWMNLAARKPRGVWAGASALAKGLGGKAAGHEWIAGGQALIAGLRLGLHAAGVTLRTSAPLRDLLIEDGRVVGVVVELDGEATEVRAAAGVVLAAGGFERNQQMRHEYQSPVLDTEWSSAHRDNTGDVIRLADRIGADLDLMDQAWWFPCIPTPGRMPAPLLAERSLPGSIIVNAAGERFFNEAMSYMEAGQEILGAHRDDDPHVPAWLVFDQRYRNRYAFGGGILPRQPLPKAWYDAGVVHRADSVETLAAAVGLPPQRLEATIERFNLLARHGHDEDFGKGKSAYDRYYGDPTVSPNPCLAPIEHGPFYAVKVVPGDLGTCGGLRADEHARVLRADGTAIDGLYATGNVAANAFGKVYPGPGATIGSAVTFGSLAVRHLSSRTTAPATA</sequence>
<organism evidence="11 12">
    <name type="scientific">Egicoccus halophilus</name>
    <dbReference type="NCBI Taxonomy" id="1670830"/>
    <lineage>
        <taxon>Bacteria</taxon>
        <taxon>Bacillati</taxon>
        <taxon>Actinomycetota</taxon>
        <taxon>Nitriliruptoria</taxon>
        <taxon>Egicoccales</taxon>
        <taxon>Egicoccaceae</taxon>
        <taxon>Egicoccus</taxon>
    </lineage>
</organism>